<keyword evidence="7" id="KW-1185">Reference proteome</keyword>
<feature type="binding site" evidence="5">
    <location>
        <position position="119"/>
    </location>
    <ligand>
        <name>substrate</name>
    </ligand>
</feature>
<feature type="binding site" evidence="5">
    <location>
        <position position="120"/>
    </location>
    <ligand>
        <name>Mg(2+)</name>
        <dbReference type="ChEBI" id="CHEBI:18420"/>
    </ligand>
</feature>
<feature type="binding site" evidence="5">
    <location>
        <begin position="97"/>
        <end position="100"/>
    </location>
    <ligand>
        <name>substrate</name>
    </ligand>
</feature>
<gene>
    <name evidence="6" type="ORF">SAMN04488056_103420</name>
</gene>
<evidence type="ECO:0000256" key="5">
    <source>
        <dbReference type="PIRSR" id="PIRSR605493-1"/>
    </source>
</evidence>
<dbReference type="STRING" id="655353.SAMN04488056_103420"/>
<dbReference type="Proteomes" id="UP000199236">
    <property type="component" value="Unassembled WGS sequence"/>
</dbReference>
<dbReference type="AlphaFoldDB" id="A0A1I5EZI3"/>
<dbReference type="EMBL" id="FOVR01000003">
    <property type="protein sequence ID" value="SFO16912.1"/>
    <property type="molecule type" value="Genomic_DNA"/>
</dbReference>
<protein>
    <recommendedName>
        <fullName evidence="2">Putative 4-hydroxy-4-methyl-2-oxoglutarate aldolase</fullName>
    </recommendedName>
    <alternativeName>
        <fullName evidence="3">Regulator of ribonuclease activity homolog</fullName>
    </alternativeName>
    <alternativeName>
        <fullName evidence="4">RraA-like protein</fullName>
    </alternativeName>
</protein>
<dbReference type="NCBIfam" id="NF004850">
    <property type="entry name" value="PRK06201.1"/>
    <property type="match status" value="1"/>
</dbReference>
<proteinExistence type="predicted"/>
<organism evidence="6 7">
    <name type="scientific">Cohaesibacter marisflavi</name>
    <dbReference type="NCBI Taxonomy" id="655353"/>
    <lineage>
        <taxon>Bacteria</taxon>
        <taxon>Pseudomonadati</taxon>
        <taxon>Pseudomonadota</taxon>
        <taxon>Alphaproteobacteria</taxon>
        <taxon>Hyphomicrobiales</taxon>
        <taxon>Cohaesibacteraceae</taxon>
    </lineage>
</organism>
<comment type="cofactor">
    <cofactor evidence="1">
        <name>a divalent metal cation</name>
        <dbReference type="ChEBI" id="CHEBI:60240"/>
    </cofactor>
</comment>
<evidence type="ECO:0000313" key="7">
    <source>
        <dbReference type="Proteomes" id="UP000199236"/>
    </source>
</evidence>
<keyword evidence="5" id="KW-0479">Metal-binding</keyword>
<evidence type="ECO:0000256" key="2">
    <source>
        <dbReference type="ARBA" id="ARBA00016549"/>
    </source>
</evidence>
<evidence type="ECO:0000256" key="3">
    <source>
        <dbReference type="ARBA" id="ARBA00029596"/>
    </source>
</evidence>
<evidence type="ECO:0000256" key="1">
    <source>
        <dbReference type="ARBA" id="ARBA00001968"/>
    </source>
</evidence>
<dbReference type="CDD" id="cd16841">
    <property type="entry name" value="RraA_family"/>
    <property type="match status" value="1"/>
</dbReference>
<dbReference type="Gene3D" id="3.50.30.40">
    <property type="entry name" value="Ribonuclease E inhibitor RraA/RraA-like"/>
    <property type="match status" value="1"/>
</dbReference>
<dbReference type="PANTHER" id="PTHR33254">
    <property type="entry name" value="4-HYDROXY-4-METHYL-2-OXOGLUTARATE ALDOLASE 3-RELATED"/>
    <property type="match status" value="1"/>
</dbReference>
<dbReference type="GO" id="GO:0046872">
    <property type="term" value="F:metal ion binding"/>
    <property type="evidence" value="ECO:0007669"/>
    <property type="project" value="UniProtKB-KW"/>
</dbReference>
<sequence>MTALSKTKMVPSEDKLDHLIAEFATCAVANVSDNLDRLRGAKGIKPFHRAGVMVGRALTIKVVPGSNGFIHRALDIVKPGEILVVDGGGYCDRALIGEIMVAIAKSRGAAGYVIDGAIRDIDNISSNDFPVFARDFIHMGPYKDGPGAINIPVSIGGMMVHPGDIIMGDADGVVAIAPQEAETLLANTRAQQKKEEEILASVAAGTYTGAYAK</sequence>
<dbReference type="InterPro" id="IPR005493">
    <property type="entry name" value="RraA/RraA-like"/>
</dbReference>
<dbReference type="SUPFAM" id="SSF89562">
    <property type="entry name" value="RraA-like"/>
    <property type="match status" value="1"/>
</dbReference>
<evidence type="ECO:0000313" key="6">
    <source>
        <dbReference type="EMBL" id="SFO16912.1"/>
    </source>
</evidence>
<name>A0A1I5EZI3_9HYPH</name>
<dbReference type="RefSeq" id="WP_244544644.1">
    <property type="nucleotide sequence ID" value="NZ_FOVR01000003.1"/>
</dbReference>
<evidence type="ECO:0000256" key="4">
    <source>
        <dbReference type="ARBA" id="ARBA00030169"/>
    </source>
</evidence>
<dbReference type="Pfam" id="PF03737">
    <property type="entry name" value="RraA-like"/>
    <property type="match status" value="1"/>
</dbReference>
<accession>A0A1I5EZI3</accession>
<comment type="cofactor">
    <cofactor evidence="5">
        <name>Mg(2+)</name>
        <dbReference type="ChEBI" id="CHEBI:18420"/>
    </cofactor>
</comment>
<dbReference type="PANTHER" id="PTHR33254:SF4">
    <property type="entry name" value="4-HYDROXY-4-METHYL-2-OXOGLUTARATE ALDOLASE 3-RELATED"/>
    <property type="match status" value="1"/>
</dbReference>
<dbReference type="InterPro" id="IPR036704">
    <property type="entry name" value="RraA/RraA-like_sf"/>
</dbReference>
<reference evidence="6 7" key="1">
    <citation type="submission" date="2016-10" db="EMBL/GenBank/DDBJ databases">
        <authorList>
            <person name="de Groot N.N."/>
        </authorList>
    </citation>
    <scope>NUCLEOTIDE SEQUENCE [LARGE SCALE GENOMIC DNA]</scope>
    <source>
        <strain evidence="6 7">CGMCC 1.9157</strain>
    </source>
</reference>
<keyword evidence="5" id="KW-0460">Magnesium</keyword>